<keyword evidence="3" id="KW-1185">Reference proteome</keyword>
<gene>
    <name evidence="2" type="ORF">C1H46_040738</name>
</gene>
<reference evidence="2 3" key="1">
    <citation type="journal article" date="2019" name="G3 (Bethesda)">
        <title>Sequencing of a Wild Apple (Malus baccata) Genome Unravels the Differences Between Cultivated and Wild Apple Species Regarding Disease Resistance and Cold Tolerance.</title>
        <authorList>
            <person name="Chen X."/>
        </authorList>
    </citation>
    <scope>NUCLEOTIDE SEQUENCE [LARGE SCALE GENOMIC DNA]</scope>
    <source>
        <strain evidence="3">cv. Shandingzi</strain>
        <tissue evidence="2">Leaves</tissue>
    </source>
</reference>
<name>A0A540KHQ4_MALBA</name>
<organism evidence="2 3">
    <name type="scientific">Malus baccata</name>
    <name type="common">Siberian crab apple</name>
    <name type="synonym">Pyrus baccata</name>
    <dbReference type="NCBI Taxonomy" id="106549"/>
    <lineage>
        <taxon>Eukaryota</taxon>
        <taxon>Viridiplantae</taxon>
        <taxon>Streptophyta</taxon>
        <taxon>Embryophyta</taxon>
        <taxon>Tracheophyta</taxon>
        <taxon>Spermatophyta</taxon>
        <taxon>Magnoliopsida</taxon>
        <taxon>eudicotyledons</taxon>
        <taxon>Gunneridae</taxon>
        <taxon>Pentapetalae</taxon>
        <taxon>rosids</taxon>
        <taxon>fabids</taxon>
        <taxon>Rosales</taxon>
        <taxon>Rosaceae</taxon>
        <taxon>Amygdaloideae</taxon>
        <taxon>Maleae</taxon>
        <taxon>Malus</taxon>
    </lineage>
</organism>
<sequence>MSAEQAGPIINCHDIPAPRGISFNSETKKSHRFRSYGASNSTEKSHPPYQLQNPSR</sequence>
<accession>A0A540KHQ4</accession>
<evidence type="ECO:0000313" key="2">
    <source>
        <dbReference type="EMBL" id="TQD73727.1"/>
    </source>
</evidence>
<feature type="region of interest" description="Disordered" evidence="1">
    <location>
        <begin position="1"/>
        <end position="56"/>
    </location>
</feature>
<evidence type="ECO:0000256" key="1">
    <source>
        <dbReference type="SAM" id="MobiDB-lite"/>
    </source>
</evidence>
<dbReference type="Proteomes" id="UP000315295">
    <property type="component" value="Unassembled WGS sequence"/>
</dbReference>
<protein>
    <submittedName>
        <fullName evidence="2">Uncharacterized protein</fullName>
    </submittedName>
</protein>
<dbReference type="EMBL" id="VIEB01001257">
    <property type="protein sequence ID" value="TQD73727.1"/>
    <property type="molecule type" value="Genomic_DNA"/>
</dbReference>
<evidence type="ECO:0000313" key="3">
    <source>
        <dbReference type="Proteomes" id="UP000315295"/>
    </source>
</evidence>
<proteinExistence type="predicted"/>
<dbReference type="AlphaFoldDB" id="A0A540KHQ4"/>
<comment type="caution">
    <text evidence="2">The sequence shown here is derived from an EMBL/GenBank/DDBJ whole genome shotgun (WGS) entry which is preliminary data.</text>
</comment>